<dbReference type="RefSeq" id="WP_021929705.1">
    <property type="nucleotide sequence ID" value="NZ_AP023322.1"/>
</dbReference>
<comment type="subcellular location">
    <subcellularLocation>
        <location evidence="1">Cell envelope</location>
    </subcellularLocation>
</comment>
<evidence type="ECO:0000256" key="1">
    <source>
        <dbReference type="ARBA" id="ARBA00004196"/>
    </source>
</evidence>
<dbReference type="InterPro" id="IPR013766">
    <property type="entry name" value="Thioredoxin_domain"/>
</dbReference>
<dbReference type="PANTHER" id="PTHR42852:SF6">
    <property type="entry name" value="THIOL:DISULFIDE INTERCHANGE PROTEIN DSBE"/>
    <property type="match status" value="1"/>
</dbReference>
<organism evidence="7 8">
    <name type="scientific">Coprobacter secundus subsp. similis</name>
    <dbReference type="NCBI Taxonomy" id="2751153"/>
    <lineage>
        <taxon>Bacteria</taxon>
        <taxon>Pseudomonadati</taxon>
        <taxon>Bacteroidota</taxon>
        <taxon>Bacteroidia</taxon>
        <taxon>Bacteroidales</taxon>
        <taxon>Barnesiellaceae</taxon>
        <taxon>Coprobacter</taxon>
    </lineage>
</organism>
<dbReference type="Pfam" id="PF00578">
    <property type="entry name" value="AhpC-TSA"/>
    <property type="match status" value="1"/>
</dbReference>
<dbReference type="GO" id="GO:0016491">
    <property type="term" value="F:oxidoreductase activity"/>
    <property type="evidence" value="ECO:0007669"/>
    <property type="project" value="InterPro"/>
</dbReference>
<sequence>MKHIAIISLCLFFCALISAQKQTFTVKGNIVGLEKGDSVLIFKENILHPEKRTCDTLLINKKNNFTYKKTNEGATFYTLVYHPTNKSKSTRNRSLTLFLGKGTVKLKGDTDHFSMVEKKGNDYKHKLVARYIFLTDSIASIESNAYDRYEKAMEANDGNAMKEALIELSKGHGTAELDSLTLELVNTVNDSEYAAALYLWNSALLSSAEIEKRLNGFTPEIQKSFTAKELRKIIEMKKSVEPGAIAPDFTLTDVNGEKVTLQDYEGKYLLIFHWGISKGCFRTNTELEQIYNMYHSKGLEILDFVQSDVQPGNYLSYTPELYRQLHPLLHHLWKSVYTSMSENTHIIKKYNLSAMPLLILISPEKKIIARNFGSTNEIVKILAKELIQ</sequence>
<dbReference type="PANTHER" id="PTHR42852">
    <property type="entry name" value="THIOL:DISULFIDE INTERCHANGE PROTEIN DSBE"/>
    <property type="match status" value="1"/>
</dbReference>
<dbReference type="Proteomes" id="UP000594042">
    <property type="component" value="Chromosome"/>
</dbReference>
<proteinExistence type="predicted"/>
<dbReference type="EMBL" id="AP023322">
    <property type="protein sequence ID" value="BCI64541.1"/>
    <property type="molecule type" value="Genomic_DNA"/>
</dbReference>
<dbReference type="GO" id="GO:0016209">
    <property type="term" value="F:antioxidant activity"/>
    <property type="evidence" value="ECO:0007669"/>
    <property type="project" value="InterPro"/>
</dbReference>
<dbReference type="InterPro" id="IPR025380">
    <property type="entry name" value="DUF4369"/>
</dbReference>
<evidence type="ECO:0000256" key="3">
    <source>
        <dbReference type="ARBA" id="ARBA00023157"/>
    </source>
</evidence>
<gene>
    <name evidence="7" type="ORF">Cop2CBH44_28940</name>
</gene>
<keyword evidence="4" id="KW-0676">Redox-active center</keyword>
<keyword evidence="3" id="KW-1015">Disulfide bond</keyword>
<dbReference type="Gene3D" id="3.40.30.10">
    <property type="entry name" value="Glutaredoxin"/>
    <property type="match status" value="1"/>
</dbReference>
<dbReference type="CDD" id="cd02966">
    <property type="entry name" value="TlpA_like_family"/>
    <property type="match status" value="1"/>
</dbReference>
<evidence type="ECO:0000256" key="4">
    <source>
        <dbReference type="ARBA" id="ARBA00023284"/>
    </source>
</evidence>
<feature type="chain" id="PRO_5028959833" description="Thioredoxin domain-containing protein" evidence="5">
    <location>
        <begin position="20"/>
        <end position="388"/>
    </location>
</feature>
<dbReference type="InterPro" id="IPR050553">
    <property type="entry name" value="Thioredoxin_ResA/DsbE_sf"/>
</dbReference>
<reference evidence="8" key="1">
    <citation type="submission" date="2020-07" db="EMBL/GenBank/DDBJ databases">
        <title>Complete genome sequencing of Coprobacter sp. strain 2CBH44.</title>
        <authorList>
            <person name="Sakamoto M."/>
            <person name="Murakami T."/>
            <person name="Mori H."/>
        </authorList>
    </citation>
    <scope>NUCLEOTIDE SEQUENCE [LARGE SCALE GENOMIC DNA]</scope>
    <source>
        <strain evidence="8">2CBH44</strain>
    </source>
</reference>
<dbReference type="GO" id="GO:0017004">
    <property type="term" value="P:cytochrome complex assembly"/>
    <property type="evidence" value="ECO:0007669"/>
    <property type="project" value="UniProtKB-KW"/>
</dbReference>
<accession>A0A7G1I1S3</accession>
<keyword evidence="5" id="KW-0732">Signal</keyword>
<dbReference type="AlphaFoldDB" id="A0A7G1I1S3"/>
<protein>
    <recommendedName>
        <fullName evidence="6">Thioredoxin domain-containing protein</fullName>
    </recommendedName>
</protein>
<keyword evidence="2" id="KW-0201">Cytochrome c-type biogenesis</keyword>
<dbReference type="PROSITE" id="PS51352">
    <property type="entry name" value="THIOREDOXIN_2"/>
    <property type="match status" value="1"/>
</dbReference>
<keyword evidence="8" id="KW-1185">Reference proteome</keyword>
<evidence type="ECO:0000259" key="6">
    <source>
        <dbReference type="PROSITE" id="PS51352"/>
    </source>
</evidence>
<evidence type="ECO:0000256" key="5">
    <source>
        <dbReference type="SAM" id="SignalP"/>
    </source>
</evidence>
<feature type="signal peptide" evidence="5">
    <location>
        <begin position="1"/>
        <end position="19"/>
    </location>
</feature>
<dbReference type="KEGG" id="copr:Cop2CBH44_28940"/>
<name>A0A7G1I1S3_9BACT</name>
<dbReference type="GO" id="GO:0030313">
    <property type="term" value="C:cell envelope"/>
    <property type="evidence" value="ECO:0007669"/>
    <property type="project" value="UniProtKB-SubCell"/>
</dbReference>
<dbReference type="InterPro" id="IPR000866">
    <property type="entry name" value="AhpC/TSA"/>
</dbReference>
<evidence type="ECO:0000313" key="8">
    <source>
        <dbReference type="Proteomes" id="UP000594042"/>
    </source>
</evidence>
<feature type="domain" description="Thioredoxin" evidence="6">
    <location>
        <begin position="240"/>
        <end position="387"/>
    </location>
</feature>
<dbReference type="SUPFAM" id="SSF52833">
    <property type="entry name" value="Thioredoxin-like"/>
    <property type="match status" value="1"/>
</dbReference>
<dbReference type="InterPro" id="IPR036249">
    <property type="entry name" value="Thioredoxin-like_sf"/>
</dbReference>
<evidence type="ECO:0000313" key="7">
    <source>
        <dbReference type="EMBL" id="BCI64541.1"/>
    </source>
</evidence>
<dbReference type="Pfam" id="PF14289">
    <property type="entry name" value="DUF4369"/>
    <property type="match status" value="1"/>
</dbReference>
<evidence type="ECO:0000256" key="2">
    <source>
        <dbReference type="ARBA" id="ARBA00022748"/>
    </source>
</evidence>